<dbReference type="OrthoDB" id="10500695at2759"/>
<feature type="chain" id="PRO_5004886599" evidence="1">
    <location>
        <begin position="17"/>
        <end position="96"/>
    </location>
</feature>
<dbReference type="RefSeq" id="XP_007693956.1">
    <property type="nucleotide sequence ID" value="XM_007695766.1"/>
</dbReference>
<dbReference type="AlphaFoldDB" id="W6YPS2"/>
<reference evidence="2 3" key="1">
    <citation type="journal article" date="2013" name="PLoS Genet.">
        <title>Comparative genome structure, secondary metabolite, and effector coding capacity across Cochliobolus pathogens.</title>
        <authorList>
            <person name="Condon B.J."/>
            <person name="Leng Y."/>
            <person name="Wu D."/>
            <person name="Bushley K.E."/>
            <person name="Ohm R.A."/>
            <person name="Otillar R."/>
            <person name="Martin J."/>
            <person name="Schackwitz W."/>
            <person name="Grimwood J."/>
            <person name="MohdZainudin N."/>
            <person name="Xue C."/>
            <person name="Wang R."/>
            <person name="Manning V.A."/>
            <person name="Dhillon B."/>
            <person name="Tu Z.J."/>
            <person name="Steffenson B.J."/>
            <person name="Salamov A."/>
            <person name="Sun H."/>
            <person name="Lowry S."/>
            <person name="LaButti K."/>
            <person name="Han J."/>
            <person name="Copeland A."/>
            <person name="Lindquist E."/>
            <person name="Barry K."/>
            <person name="Schmutz J."/>
            <person name="Baker S.E."/>
            <person name="Ciuffetti L.M."/>
            <person name="Grigoriev I.V."/>
            <person name="Zhong S."/>
            <person name="Turgeon B.G."/>
        </authorList>
    </citation>
    <scope>NUCLEOTIDE SEQUENCE [LARGE SCALE GENOMIC DNA]</scope>
    <source>
        <strain evidence="2 3">ATCC 44560</strain>
    </source>
</reference>
<gene>
    <name evidence="2" type="ORF">COCMIDRAFT_111337</name>
</gene>
<name>W6YPS2_COCMI</name>
<accession>W6YPS2</accession>
<evidence type="ECO:0000313" key="2">
    <source>
        <dbReference type="EMBL" id="EUC39523.1"/>
    </source>
</evidence>
<protein>
    <submittedName>
        <fullName evidence="2">Uncharacterized protein</fullName>
    </submittedName>
</protein>
<dbReference type="Proteomes" id="UP000054032">
    <property type="component" value="Unassembled WGS sequence"/>
</dbReference>
<organism evidence="2 3">
    <name type="scientific">Bipolaris oryzae ATCC 44560</name>
    <dbReference type="NCBI Taxonomy" id="930090"/>
    <lineage>
        <taxon>Eukaryota</taxon>
        <taxon>Fungi</taxon>
        <taxon>Dikarya</taxon>
        <taxon>Ascomycota</taxon>
        <taxon>Pezizomycotina</taxon>
        <taxon>Dothideomycetes</taxon>
        <taxon>Pleosporomycetidae</taxon>
        <taxon>Pleosporales</taxon>
        <taxon>Pleosporineae</taxon>
        <taxon>Pleosporaceae</taxon>
        <taxon>Bipolaris</taxon>
    </lineage>
</organism>
<dbReference type="KEGG" id="bor:COCMIDRAFT_111337"/>
<evidence type="ECO:0000313" key="3">
    <source>
        <dbReference type="Proteomes" id="UP000054032"/>
    </source>
</evidence>
<keyword evidence="1" id="KW-0732">Signal</keyword>
<dbReference type="EMBL" id="KI964362">
    <property type="protein sequence ID" value="EUC39523.1"/>
    <property type="molecule type" value="Genomic_DNA"/>
</dbReference>
<sequence length="96" mass="9915">MNFFILSATIIATVSALTVDLALSSCPNAAAFNITQTIDGDDILPLPVDAGPVCGIQVISASPNTSFSAVECALILGEDDYPIDQVASASSPYCYK</sequence>
<keyword evidence="3" id="KW-1185">Reference proteome</keyword>
<proteinExistence type="predicted"/>
<evidence type="ECO:0000256" key="1">
    <source>
        <dbReference type="SAM" id="SignalP"/>
    </source>
</evidence>
<feature type="signal peptide" evidence="1">
    <location>
        <begin position="1"/>
        <end position="16"/>
    </location>
</feature>
<dbReference type="GeneID" id="19119755"/>
<dbReference type="HOGENOM" id="CLU_164875_0_0_1"/>